<dbReference type="PANTHER" id="PTHR46401:SF2">
    <property type="entry name" value="GLYCOSYLTRANSFERASE WBBK-RELATED"/>
    <property type="match status" value="1"/>
</dbReference>
<name>A0A1F8EBI5_9BACT</name>
<protein>
    <recommendedName>
        <fullName evidence="2">Glycosyl transferase family 1 domain-containing protein</fullName>
    </recommendedName>
</protein>
<dbReference type="AlphaFoldDB" id="A0A1F8EBI5"/>
<sequence length="301" mass="34765">MAFLIKQTISALVLVCIALRNKYDVIYSRDELPLFLLSFFRKNLIFEAHRFSKKRNIFYRRFKKNNIKIIVISQGLKDKFAQYGFATKNILVAHDGVDLEQFKINKTQPECRNILKLPLNKTLVLYTGHLYEWKGASVLLEVARNFQNKEDILFVFVGGTDSDIRDFRERVKIMELNNVMIVGLVPHNEVSLYLKVADILVLPNSGKEDISRLYTSPLKMFEYMASGKPIIASDLPSIREVLTDYSVFFSRPDDVESLITVINEVINNMPEAEKRAQRALQEVVKYSWNARAGNILDFIKS</sequence>
<evidence type="ECO:0000259" key="2">
    <source>
        <dbReference type="Pfam" id="PF00534"/>
    </source>
</evidence>
<dbReference type="Pfam" id="PF00534">
    <property type="entry name" value="Glycos_transf_1"/>
    <property type="match status" value="1"/>
</dbReference>
<dbReference type="PANTHER" id="PTHR46401">
    <property type="entry name" value="GLYCOSYLTRANSFERASE WBBK-RELATED"/>
    <property type="match status" value="1"/>
</dbReference>
<evidence type="ECO:0000313" key="3">
    <source>
        <dbReference type="EMBL" id="OGM98226.1"/>
    </source>
</evidence>
<comment type="caution">
    <text evidence="3">The sequence shown here is derived from an EMBL/GenBank/DDBJ whole genome shotgun (WGS) entry which is preliminary data.</text>
</comment>
<dbReference type="Gene3D" id="3.40.50.2000">
    <property type="entry name" value="Glycogen Phosphorylase B"/>
    <property type="match status" value="2"/>
</dbReference>
<keyword evidence="1" id="KW-0808">Transferase</keyword>
<organism evidence="3 4">
    <name type="scientific">Candidatus Yanofskybacteria bacterium RIFCSPHIGHO2_01_FULL_41_21</name>
    <dbReference type="NCBI Taxonomy" id="1802660"/>
    <lineage>
        <taxon>Bacteria</taxon>
        <taxon>Candidatus Yanofskyibacteriota</taxon>
    </lineage>
</organism>
<accession>A0A1F8EBI5</accession>
<proteinExistence type="predicted"/>
<evidence type="ECO:0000313" key="4">
    <source>
        <dbReference type="Proteomes" id="UP000178520"/>
    </source>
</evidence>
<reference evidence="3 4" key="1">
    <citation type="journal article" date="2016" name="Nat. Commun.">
        <title>Thousands of microbial genomes shed light on interconnected biogeochemical processes in an aquifer system.</title>
        <authorList>
            <person name="Anantharaman K."/>
            <person name="Brown C.T."/>
            <person name="Hug L.A."/>
            <person name="Sharon I."/>
            <person name="Castelle C.J."/>
            <person name="Probst A.J."/>
            <person name="Thomas B.C."/>
            <person name="Singh A."/>
            <person name="Wilkins M.J."/>
            <person name="Karaoz U."/>
            <person name="Brodie E.L."/>
            <person name="Williams K.H."/>
            <person name="Hubbard S.S."/>
            <person name="Banfield J.F."/>
        </authorList>
    </citation>
    <scope>NUCLEOTIDE SEQUENCE [LARGE SCALE GENOMIC DNA]</scope>
</reference>
<evidence type="ECO:0000256" key="1">
    <source>
        <dbReference type="ARBA" id="ARBA00022679"/>
    </source>
</evidence>
<dbReference type="SUPFAM" id="SSF53756">
    <property type="entry name" value="UDP-Glycosyltransferase/glycogen phosphorylase"/>
    <property type="match status" value="1"/>
</dbReference>
<gene>
    <name evidence="3" type="ORF">A2735_00560</name>
</gene>
<feature type="domain" description="Glycosyl transferase family 1" evidence="2">
    <location>
        <begin position="109"/>
        <end position="279"/>
    </location>
</feature>
<dbReference type="CDD" id="cd03801">
    <property type="entry name" value="GT4_PimA-like"/>
    <property type="match status" value="1"/>
</dbReference>
<dbReference type="InterPro" id="IPR001296">
    <property type="entry name" value="Glyco_trans_1"/>
</dbReference>
<dbReference type="EMBL" id="MGJA01000003">
    <property type="protein sequence ID" value="OGM98226.1"/>
    <property type="molecule type" value="Genomic_DNA"/>
</dbReference>
<dbReference type="STRING" id="1802660.A2735_00560"/>
<dbReference type="GO" id="GO:0016757">
    <property type="term" value="F:glycosyltransferase activity"/>
    <property type="evidence" value="ECO:0007669"/>
    <property type="project" value="InterPro"/>
</dbReference>
<dbReference type="Proteomes" id="UP000178520">
    <property type="component" value="Unassembled WGS sequence"/>
</dbReference>